<dbReference type="SMART" id="SM00267">
    <property type="entry name" value="GGDEF"/>
    <property type="match status" value="1"/>
</dbReference>
<dbReference type="EMBL" id="JACJPW010000194">
    <property type="protein sequence ID" value="MBD2186342.1"/>
    <property type="molecule type" value="Genomic_DNA"/>
</dbReference>
<dbReference type="AlphaFoldDB" id="A0A926VNY0"/>
<gene>
    <name evidence="3" type="ORF">H6G03_35700</name>
</gene>
<dbReference type="NCBIfam" id="TIGR00254">
    <property type="entry name" value="GGDEF"/>
    <property type="match status" value="1"/>
</dbReference>
<dbReference type="SUPFAM" id="SSF55073">
    <property type="entry name" value="Nucleotide cyclase"/>
    <property type="match status" value="1"/>
</dbReference>
<protein>
    <submittedName>
        <fullName evidence="3">Diguanylate cyclase</fullName>
    </submittedName>
</protein>
<dbReference type="Pfam" id="PF00990">
    <property type="entry name" value="GGDEF"/>
    <property type="match status" value="1"/>
</dbReference>
<dbReference type="GO" id="GO:1902201">
    <property type="term" value="P:negative regulation of bacterial-type flagellum-dependent cell motility"/>
    <property type="evidence" value="ECO:0007669"/>
    <property type="project" value="TreeGrafter"/>
</dbReference>
<feature type="domain" description="GGDEF" evidence="2">
    <location>
        <begin position="214"/>
        <end position="350"/>
    </location>
</feature>
<dbReference type="GO" id="GO:0052621">
    <property type="term" value="F:diguanylate cyclase activity"/>
    <property type="evidence" value="ECO:0007669"/>
    <property type="project" value="TreeGrafter"/>
</dbReference>
<dbReference type="FunFam" id="3.30.70.270:FF:000001">
    <property type="entry name" value="Diguanylate cyclase domain protein"/>
    <property type="match status" value="1"/>
</dbReference>
<comment type="caution">
    <text evidence="3">The sequence shown here is derived from an EMBL/GenBank/DDBJ whole genome shotgun (WGS) entry which is preliminary data.</text>
</comment>
<dbReference type="PANTHER" id="PTHR45138:SF9">
    <property type="entry name" value="DIGUANYLATE CYCLASE DGCM-RELATED"/>
    <property type="match status" value="1"/>
</dbReference>
<dbReference type="InterPro" id="IPR050469">
    <property type="entry name" value="Diguanylate_Cyclase"/>
</dbReference>
<accession>A0A926VNY0</accession>
<dbReference type="RefSeq" id="WP_190475588.1">
    <property type="nucleotide sequence ID" value="NZ_JACJPW010000194.1"/>
</dbReference>
<organism evidence="3 4">
    <name type="scientific">Aerosakkonema funiforme FACHB-1375</name>
    <dbReference type="NCBI Taxonomy" id="2949571"/>
    <lineage>
        <taxon>Bacteria</taxon>
        <taxon>Bacillati</taxon>
        <taxon>Cyanobacteriota</taxon>
        <taxon>Cyanophyceae</taxon>
        <taxon>Oscillatoriophycideae</taxon>
        <taxon>Aerosakkonematales</taxon>
        <taxon>Aerosakkonemataceae</taxon>
        <taxon>Aerosakkonema</taxon>
    </lineage>
</organism>
<evidence type="ECO:0000256" key="1">
    <source>
        <dbReference type="SAM" id="Coils"/>
    </source>
</evidence>
<keyword evidence="1" id="KW-0175">Coiled coil</keyword>
<evidence type="ECO:0000313" key="3">
    <source>
        <dbReference type="EMBL" id="MBD2186342.1"/>
    </source>
</evidence>
<sequence length="350" mass="39008">MVVAKKISSELSVLPISQARELSLQSTLGELPLYDFSVRSDMRGGEVAQAFQDNPLLPGVILIEHDRLLGMISRRRFLEYMSRPYGLELFLKRPIKSLYLLANSDSLIFPSDTLIVMAARRSLQRSAELLYEPIVVEIEPTVYRLLDAHQLLVAQSHIHELASQLIHQLYQELEKANHELRSLATADGLTKVANRRRFDEYLDNKWHELAREQAPLSLILCDIDCFKDYNDTYGHLGGDACLQQVAYAISAAVKRPADLVARYGGEEFAVILPNTPAAGAVRVAEEIRMNVKALQIRHINSCVEPYVTLSVGVATMVPEPGSIPIDLIAAADRALYESKASGRDRVSICA</sequence>
<proteinExistence type="predicted"/>
<keyword evidence="4" id="KW-1185">Reference proteome</keyword>
<evidence type="ECO:0000259" key="2">
    <source>
        <dbReference type="PROSITE" id="PS50887"/>
    </source>
</evidence>
<dbReference type="Proteomes" id="UP000641646">
    <property type="component" value="Unassembled WGS sequence"/>
</dbReference>
<dbReference type="InterPro" id="IPR029787">
    <property type="entry name" value="Nucleotide_cyclase"/>
</dbReference>
<dbReference type="PANTHER" id="PTHR45138">
    <property type="entry name" value="REGULATORY COMPONENTS OF SENSORY TRANSDUCTION SYSTEM"/>
    <property type="match status" value="1"/>
</dbReference>
<dbReference type="CDD" id="cd01949">
    <property type="entry name" value="GGDEF"/>
    <property type="match status" value="1"/>
</dbReference>
<reference evidence="3" key="2">
    <citation type="submission" date="2020-08" db="EMBL/GenBank/DDBJ databases">
        <authorList>
            <person name="Chen M."/>
            <person name="Teng W."/>
            <person name="Zhao L."/>
            <person name="Hu C."/>
            <person name="Zhou Y."/>
            <person name="Han B."/>
            <person name="Song L."/>
            <person name="Shu W."/>
        </authorList>
    </citation>
    <scope>NUCLEOTIDE SEQUENCE</scope>
    <source>
        <strain evidence="3">FACHB-1375</strain>
    </source>
</reference>
<dbReference type="InterPro" id="IPR043128">
    <property type="entry name" value="Rev_trsase/Diguanyl_cyclase"/>
</dbReference>
<dbReference type="PROSITE" id="PS50887">
    <property type="entry name" value="GGDEF"/>
    <property type="match status" value="1"/>
</dbReference>
<name>A0A926VNY0_9CYAN</name>
<dbReference type="Gene3D" id="3.30.70.270">
    <property type="match status" value="1"/>
</dbReference>
<evidence type="ECO:0000313" key="4">
    <source>
        <dbReference type="Proteomes" id="UP000641646"/>
    </source>
</evidence>
<dbReference type="GO" id="GO:0005886">
    <property type="term" value="C:plasma membrane"/>
    <property type="evidence" value="ECO:0007669"/>
    <property type="project" value="TreeGrafter"/>
</dbReference>
<feature type="coiled-coil region" evidence="1">
    <location>
        <begin position="159"/>
        <end position="186"/>
    </location>
</feature>
<reference evidence="3" key="1">
    <citation type="journal article" date="2015" name="ISME J.">
        <title>Draft Genome Sequence of Streptomyces incarnatus NRRL8089, which Produces the Nucleoside Antibiotic Sinefungin.</title>
        <authorList>
            <person name="Oshima K."/>
            <person name="Hattori M."/>
            <person name="Shimizu H."/>
            <person name="Fukuda K."/>
            <person name="Nemoto M."/>
            <person name="Inagaki K."/>
            <person name="Tamura T."/>
        </authorList>
    </citation>
    <scope>NUCLEOTIDE SEQUENCE</scope>
    <source>
        <strain evidence="3">FACHB-1375</strain>
    </source>
</reference>
<dbReference type="GO" id="GO:0043709">
    <property type="term" value="P:cell adhesion involved in single-species biofilm formation"/>
    <property type="evidence" value="ECO:0007669"/>
    <property type="project" value="TreeGrafter"/>
</dbReference>
<dbReference type="InterPro" id="IPR000160">
    <property type="entry name" value="GGDEF_dom"/>
</dbReference>